<evidence type="ECO:0000256" key="1">
    <source>
        <dbReference type="SAM" id="SignalP"/>
    </source>
</evidence>
<dbReference type="EMBL" id="HE616890">
    <property type="protein sequence ID" value="CCE94759.1"/>
    <property type="molecule type" value="Genomic_DNA"/>
</dbReference>
<feature type="chain" id="PRO_5003520061" evidence="1">
    <location>
        <begin position="21"/>
        <end position="270"/>
    </location>
</feature>
<name>G9AAX9_SINF1</name>
<dbReference type="eggNOG" id="ENOG5034BGF">
    <property type="taxonomic scope" value="Bacteria"/>
</dbReference>
<protein>
    <submittedName>
        <fullName evidence="2">Uncharacterized protein</fullName>
    </submittedName>
</protein>
<dbReference type="KEGG" id="sfh:SFHH103_00257"/>
<accession>G9AAX9</accession>
<proteinExistence type="predicted"/>
<dbReference type="Proteomes" id="UP000007735">
    <property type="component" value="Chromosome"/>
</dbReference>
<evidence type="ECO:0000313" key="2">
    <source>
        <dbReference type="EMBL" id="CCE94759.1"/>
    </source>
</evidence>
<sequence length="270" mass="29231">MAIRLLLVAFSIFLTNAASAQTACKSLVGKTYALTPFDMLVAAFGSLGPKGEFETTADYEARRNASVGTAARTVIIPKQPEGLEYFEYDADAQKLKVLSYAFDNTGLDVWSAFYAAELYGKIDVNTFGNVEVVISREENPTGSHVASNAYGATVDVLEIAWTTRAIFDRQGDGTSGLDYGLFPSADNSPYVVGELSLAPAEAQRLKPTLQVGFVVTPREPYLVTGRHKVGKTTIQNPRAITEDFSILIADIQCGVVMDSSDKILMAYPTR</sequence>
<reference evidence="2 3" key="1">
    <citation type="journal article" date="2012" name="J. Bacteriol.">
        <title>Genome sequence of the soybean symbiont Sinorhizobium fredii HH103.</title>
        <authorList>
            <person name="Weidner S."/>
            <person name="Becker A."/>
            <person name="Bonilla I."/>
            <person name="Jaenicke S."/>
            <person name="Lloret J."/>
            <person name="Margaret I."/>
            <person name="Puhler A."/>
            <person name="Ruiz-Sainz J.E."/>
            <person name="Schneiker-Bekel S."/>
            <person name="Szczepanowski R."/>
            <person name="Vinardell J.M."/>
            <person name="Zehner S."/>
            <person name="Gottfert M."/>
        </authorList>
    </citation>
    <scope>NUCLEOTIDE SEQUENCE [LARGE SCALE GENOMIC DNA]</scope>
    <source>
        <strain evidence="2 3">HH103</strain>
    </source>
</reference>
<dbReference type="AlphaFoldDB" id="G9AAX9"/>
<evidence type="ECO:0000313" key="3">
    <source>
        <dbReference type="Proteomes" id="UP000007735"/>
    </source>
</evidence>
<organism evidence="2 3">
    <name type="scientific">Sinorhizobium fredii (strain HH103)</name>
    <dbReference type="NCBI Taxonomy" id="1117943"/>
    <lineage>
        <taxon>Bacteria</taxon>
        <taxon>Pseudomonadati</taxon>
        <taxon>Pseudomonadota</taxon>
        <taxon>Alphaproteobacteria</taxon>
        <taxon>Hyphomicrobiales</taxon>
        <taxon>Rhizobiaceae</taxon>
        <taxon>Sinorhizobium/Ensifer group</taxon>
        <taxon>Sinorhizobium</taxon>
    </lineage>
</organism>
<dbReference type="RefSeq" id="WP_014327282.1">
    <property type="nucleotide sequence ID" value="NC_016812.1"/>
</dbReference>
<gene>
    <name evidence="2" type="ordered locus">SFHH103_00257</name>
</gene>
<dbReference type="HOGENOM" id="CLU_1069214_0_0_5"/>
<feature type="signal peptide" evidence="1">
    <location>
        <begin position="1"/>
        <end position="20"/>
    </location>
</feature>
<keyword evidence="1" id="KW-0732">Signal</keyword>